<dbReference type="EMBL" id="WOGT01000002">
    <property type="protein sequence ID" value="MUN54777.1"/>
    <property type="molecule type" value="Genomic_DNA"/>
</dbReference>
<organism evidence="1 2">
    <name type="scientific">Rothia koreensis</name>
    <dbReference type="NCBI Taxonomy" id="592378"/>
    <lineage>
        <taxon>Bacteria</taxon>
        <taxon>Bacillati</taxon>
        <taxon>Actinomycetota</taxon>
        <taxon>Actinomycetes</taxon>
        <taxon>Micrococcales</taxon>
        <taxon>Micrococcaceae</taxon>
        <taxon>Rothia</taxon>
    </lineage>
</organism>
<keyword evidence="2" id="KW-1185">Reference proteome</keyword>
<evidence type="ECO:0000313" key="2">
    <source>
        <dbReference type="Proteomes" id="UP000462152"/>
    </source>
</evidence>
<dbReference type="OrthoDB" id="3194840at2"/>
<evidence type="ECO:0000313" key="1">
    <source>
        <dbReference type="EMBL" id="MUN54777.1"/>
    </source>
</evidence>
<accession>A0A7K1LHV8</accession>
<dbReference type="RefSeq" id="WP_129315529.1">
    <property type="nucleotide sequence ID" value="NZ_NOIQ01000008.1"/>
</dbReference>
<protein>
    <submittedName>
        <fullName evidence="1">Uncharacterized protein</fullName>
    </submittedName>
</protein>
<name>A0A7K1LHV8_9MICC</name>
<proteinExistence type="predicted"/>
<sequence>MVDIPFATVDELKARWPDFPAGGESYAEVHLEDASQFILDVCPSAVEVSAGTRRRVVCAVVRRAMQASAAGQVGMSQMSETAGPFSASWTASNPNGDYYLTKQELKALGGGGRPKALSIPAGDVGWCPSHRLWCSLAFGATYCSCGADLTLDEPLWEA</sequence>
<comment type="caution">
    <text evidence="1">The sequence shown here is derived from an EMBL/GenBank/DDBJ whole genome shotgun (WGS) entry which is preliminary data.</text>
</comment>
<reference evidence="1 2" key="1">
    <citation type="submission" date="2019-12" db="EMBL/GenBank/DDBJ databases">
        <authorList>
            <person name="Li J."/>
            <person name="Shi Y."/>
            <person name="Xu G."/>
            <person name="Xiao D."/>
            <person name="Ran X."/>
        </authorList>
    </citation>
    <scope>NUCLEOTIDE SEQUENCE [LARGE SCALE GENOMIC DNA]</scope>
    <source>
        <strain evidence="1 2">JCM 15915</strain>
    </source>
</reference>
<dbReference type="Proteomes" id="UP000462152">
    <property type="component" value="Unassembled WGS sequence"/>
</dbReference>
<gene>
    <name evidence="1" type="ORF">GMA10_06060</name>
</gene>
<dbReference type="AlphaFoldDB" id="A0A7K1LHV8"/>